<keyword evidence="5 12" id="KW-0436">Ligase</keyword>
<comment type="similarity">
    <text evidence="12">Belongs to the class-I aminoacyl-tRNA synthetase family.</text>
</comment>
<evidence type="ECO:0000256" key="6">
    <source>
        <dbReference type="ARBA" id="ARBA00022741"/>
    </source>
</evidence>
<evidence type="ECO:0000256" key="2">
    <source>
        <dbReference type="ARBA" id="ARBA00011245"/>
    </source>
</evidence>
<dbReference type="GO" id="GO:0005829">
    <property type="term" value="C:cytosol"/>
    <property type="evidence" value="ECO:0007669"/>
    <property type="project" value="TreeGrafter"/>
</dbReference>
<dbReference type="AlphaFoldDB" id="A0A2M6WAM0"/>
<comment type="subcellular location">
    <subcellularLocation>
        <location evidence="1">Cytoplasm</location>
    </subcellularLocation>
</comment>
<dbReference type="CDD" id="cd07962">
    <property type="entry name" value="Anticodon_Ia_Val"/>
    <property type="match status" value="1"/>
</dbReference>
<dbReference type="InterPro" id="IPR002303">
    <property type="entry name" value="Valyl-tRNA_ligase"/>
</dbReference>
<dbReference type="Pfam" id="PF08264">
    <property type="entry name" value="Anticodon_1"/>
    <property type="match status" value="1"/>
</dbReference>
<dbReference type="Gene3D" id="1.10.730.10">
    <property type="entry name" value="Isoleucyl-tRNA Synthetase, Domain 1"/>
    <property type="match status" value="1"/>
</dbReference>
<sequence>MLPPGPYNPKEHEEKIYQLWEKSGYFNPDKNETGKSYSIVLPPPNVTGTLHVGHALMLVIEDILIRYHRMKGFKTLWLPGTDHAAIATQSKVEKIIYDKEGKSRYDLGREEFLKRIEKFAQDSHDTIVHQTKSMGASLDWSREAYTLDQARNRAVNTAFKIMYNDGLIYQGDRVVNWDPKGQTTISDDEVIYKEREAIFYTFKYSRDFPIAIATTRPETKLGDTAVAVHPNDERYKKYVGQEFDFEFCREQVHVKIIADESVDPEFGTGAVGITPAHSQIDWEIAQRHQLPLKQVIDENARIIVGGQDIKGKKINEAREIIVAWLKNEGLLIKEENIKQNVATAERTGGIVEPLPKKQWFVDVNAKIKMQPRIKYEAKLKNIKVGDEVSLKELMRSVVKSGEIKIIPEHFEKIYFHWIDNLHDWCISRQIWYGHRIPVWYKDEEIYVGEKVSEEEGWEQDPDTLDTWFSSGLWTFSTLGWPDETKDLKTFHPTDVLETGYDILFFWVARMILMTTYLLGEIPFRVVYLHGLIRDAERQKMSKSKDNSVDPLHIIDEEGADALRMAMVFGTGQGNDVVMSPDKVIAQKKFANKIWNASKFVLNNLGEKFEFMVVAIHELSLQNQNSDDKNILEKLNQTIAGVTKNLDNFMFHEAAQEIYQFFWHDFCDVYIEKVKLRLNSNDAADKKIAQEILYFVLLQCLKLLHPFMPFITEVIYQNLPEKNKENLMIENWPGV</sequence>
<keyword evidence="4" id="KW-0963">Cytoplasm</keyword>
<evidence type="ECO:0000256" key="9">
    <source>
        <dbReference type="ARBA" id="ARBA00023146"/>
    </source>
</evidence>
<dbReference type="GO" id="GO:0006438">
    <property type="term" value="P:valyl-tRNA aminoacylation"/>
    <property type="evidence" value="ECO:0007669"/>
    <property type="project" value="UniProtKB-UniRule"/>
</dbReference>
<dbReference type="Pfam" id="PF00133">
    <property type="entry name" value="tRNA-synt_1"/>
    <property type="match status" value="1"/>
</dbReference>
<dbReference type="GO" id="GO:0004832">
    <property type="term" value="F:valine-tRNA ligase activity"/>
    <property type="evidence" value="ECO:0007669"/>
    <property type="project" value="UniProtKB-UniRule"/>
</dbReference>
<dbReference type="EC" id="6.1.1.9" evidence="3 11"/>
<proteinExistence type="inferred from homology"/>
<organism evidence="15 16">
    <name type="scientific">Candidatus Kuenenbacteria bacterium CG10_big_fil_rev_8_21_14_0_10_36_11</name>
    <dbReference type="NCBI Taxonomy" id="1974618"/>
    <lineage>
        <taxon>Bacteria</taxon>
        <taxon>Candidatus Kueneniibacteriota</taxon>
    </lineage>
</organism>
<evidence type="ECO:0000256" key="11">
    <source>
        <dbReference type="NCBIfam" id="TIGR00422"/>
    </source>
</evidence>
<dbReference type="CDD" id="cd00817">
    <property type="entry name" value="ValRS_core"/>
    <property type="match status" value="1"/>
</dbReference>
<protein>
    <recommendedName>
        <fullName evidence="3 11">Valine--tRNA ligase</fullName>
        <ecNumber evidence="3 11">6.1.1.9</ecNumber>
    </recommendedName>
</protein>
<comment type="catalytic activity">
    <reaction evidence="10">
        <text>tRNA(Val) + L-valine + ATP = L-valyl-tRNA(Val) + AMP + diphosphate</text>
        <dbReference type="Rhea" id="RHEA:10704"/>
        <dbReference type="Rhea" id="RHEA-COMP:9672"/>
        <dbReference type="Rhea" id="RHEA-COMP:9708"/>
        <dbReference type="ChEBI" id="CHEBI:30616"/>
        <dbReference type="ChEBI" id="CHEBI:33019"/>
        <dbReference type="ChEBI" id="CHEBI:57762"/>
        <dbReference type="ChEBI" id="CHEBI:78442"/>
        <dbReference type="ChEBI" id="CHEBI:78537"/>
        <dbReference type="ChEBI" id="CHEBI:456215"/>
        <dbReference type="EC" id="6.1.1.9"/>
    </reaction>
</comment>
<dbReference type="Proteomes" id="UP000231464">
    <property type="component" value="Unassembled WGS sequence"/>
</dbReference>
<dbReference type="InterPro" id="IPR009008">
    <property type="entry name" value="Val/Leu/Ile-tRNA-synth_edit"/>
</dbReference>
<comment type="subunit">
    <text evidence="2">Monomer.</text>
</comment>
<dbReference type="FunFam" id="3.40.50.620:FF:000032">
    <property type="entry name" value="Valine--tRNA ligase"/>
    <property type="match status" value="1"/>
</dbReference>
<name>A0A2M6WAM0_9BACT</name>
<evidence type="ECO:0000313" key="16">
    <source>
        <dbReference type="Proteomes" id="UP000231464"/>
    </source>
</evidence>
<dbReference type="SUPFAM" id="SSF52374">
    <property type="entry name" value="Nucleotidylyl transferase"/>
    <property type="match status" value="1"/>
</dbReference>
<evidence type="ECO:0000256" key="8">
    <source>
        <dbReference type="ARBA" id="ARBA00022917"/>
    </source>
</evidence>
<dbReference type="NCBIfam" id="NF004349">
    <property type="entry name" value="PRK05729.1"/>
    <property type="match status" value="1"/>
</dbReference>
<evidence type="ECO:0000259" key="13">
    <source>
        <dbReference type="Pfam" id="PF00133"/>
    </source>
</evidence>
<comment type="caution">
    <text evidence="15">The sequence shown here is derived from an EMBL/GenBank/DDBJ whole genome shotgun (WGS) entry which is preliminary data.</text>
</comment>
<evidence type="ECO:0000256" key="10">
    <source>
        <dbReference type="ARBA" id="ARBA00047552"/>
    </source>
</evidence>
<dbReference type="PANTHER" id="PTHR11946">
    <property type="entry name" value="VALYL-TRNA SYNTHETASES"/>
    <property type="match status" value="1"/>
</dbReference>
<dbReference type="GO" id="GO:0005524">
    <property type="term" value="F:ATP binding"/>
    <property type="evidence" value="ECO:0007669"/>
    <property type="project" value="UniProtKB-KW"/>
</dbReference>
<evidence type="ECO:0000256" key="7">
    <source>
        <dbReference type="ARBA" id="ARBA00022840"/>
    </source>
</evidence>
<evidence type="ECO:0000256" key="5">
    <source>
        <dbReference type="ARBA" id="ARBA00022598"/>
    </source>
</evidence>
<dbReference type="PRINTS" id="PR00986">
    <property type="entry name" value="TRNASYNTHVAL"/>
</dbReference>
<feature type="domain" description="Aminoacyl-tRNA synthetase class Ia" evidence="13">
    <location>
        <begin position="15"/>
        <end position="452"/>
    </location>
</feature>
<evidence type="ECO:0000313" key="15">
    <source>
        <dbReference type="EMBL" id="PIT89839.1"/>
    </source>
</evidence>
<dbReference type="InterPro" id="IPR033705">
    <property type="entry name" value="Anticodon_Ia_Val"/>
</dbReference>
<evidence type="ECO:0000259" key="14">
    <source>
        <dbReference type="Pfam" id="PF08264"/>
    </source>
</evidence>
<reference evidence="16" key="1">
    <citation type="submission" date="2017-09" db="EMBL/GenBank/DDBJ databases">
        <title>Depth-based differentiation of microbial function through sediment-hosted aquifers and enrichment of novel symbionts in the deep terrestrial subsurface.</title>
        <authorList>
            <person name="Probst A.J."/>
            <person name="Ladd B."/>
            <person name="Jarett J.K."/>
            <person name="Geller-Mcgrath D.E."/>
            <person name="Sieber C.M.K."/>
            <person name="Emerson J.B."/>
            <person name="Anantharaman K."/>
            <person name="Thomas B.C."/>
            <person name="Malmstrom R."/>
            <person name="Stieglmeier M."/>
            <person name="Klingl A."/>
            <person name="Woyke T."/>
            <person name="Ryan C.M."/>
            <person name="Banfield J.F."/>
        </authorList>
    </citation>
    <scope>NUCLEOTIDE SEQUENCE [LARGE SCALE GENOMIC DNA]</scope>
</reference>
<dbReference type="NCBIfam" id="TIGR00422">
    <property type="entry name" value="valS"/>
    <property type="match status" value="1"/>
</dbReference>
<keyword evidence="7 12" id="KW-0067">ATP-binding</keyword>
<evidence type="ECO:0000256" key="1">
    <source>
        <dbReference type="ARBA" id="ARBA00004496"/>
    </source>
</evidence>
<keyword evidence="6 12" id="KW-0547">Nucleotide-binding</keyword>
<dbReference type="InterPro" id="IPR009080">
    <property type="entry name" value="tRNAsynth_Ia_anticodon-bd"/>
</dbReference>
<gene>
    <name evidence="15" type="ORF">COU23_01830</name>
</gene>
<dbReference type="Gene3D" id="3.40.50.620">
    <property type="entry name" value="HUPs"/>
    <property type="match status" value="2"/>
</dbReference>
<feature type="domain" description="Methionyl/Valyl/Leucyl/Isoleucyl-tRNA synthetase anticodon-binding" evidence="14">
    <location>
        <begin position="627"/>
        <end position="732"/>
    </location>
</feature>
<keyword evidence="8 12" id="KW-0648">Protein biosynthesis</keyword>
<accession>A0A2M6WAM0</accession>
<dbReference type="EMBL" id="PFBP01000029">
    <property type="protein sequence ID" value="PIT89839.1"/>
    <property type="molecule type" value="Genomic_DNA"/>
</dbReference>
<evidence type="ECO:0000256" key="4">
    <source>
        <dbReference type="ARBA" id="ARBA00022490"/>
    </source>
</evidence>
<dbReference type="InterPro" id="IPR001412">
    <property type="entry name" value="aa-tRNA-synth_I_CS"/>
</dbReference>
<dbReference type="PROSITE" id="PS00178">
    <property type="entry name" value="AA_TRNA_LIGASE_I"/>
    <property type="match status" value="1"/>
</dbReference>
<evidence type="ECO:0000256" key="12">
    <source>
        <dbReference type="RuleBase" id="RU363035"/>
    </source>
</evidence>
<dbReference type="InterPro" id="IPR013155">
    <property type="entry name" value="M/V/L/I-tRNA-synth_anticd-bd"/>
</dbReference>
<dbReference type="SUPFAM" id="SSF47323">
    <property type="entry name" value="Anticodon-binding domain of a subclass of class I aminoacyl-tRNA synthetases"/>
    <property type="match status" value="1"/>
</dbReference>
<evidence type="ECO:0000256" key="3">
    <source>
        <dbReference type="ARBA" id="ARBA00013169"/>
    </source>
</evidence>
<dbReference type="InterPro" id="IPR014729">
    <property type="entry name" value="Rossmann-like_a/b/a_fold"/>
</dbReference>
<dbReference type="GO" id="GO:0002161">
    <property type="term" value="F:aminoacyl-tRNA deacylase activity"/>
    <property type="evidence" value="ECO:0007669"/>
    <property type="project" value="InterPro"/>
</dbReference>
<keyword evidence="9 12" id="KW-0030">Aminoacyl-tRNA synthetase</keyword>
<dbReference type="InterPro" id="IPR002300">
    <property type="entry name" value="aa-tRNA-synth_Ia"/>
</dbReference>
<dbReference type="SUPFAM" id="SSF50677">
    <property type="entry name" value="ValRS/IleRS/LeuRS editing domain"/>
    <property type="match status" value="1"/>
</dbReference>
<dbReference type="PANTHER" id="PTHR11946:SF93">
    <property type="entry name" value="VALINE--TRNA LIGASE, CHLOROPLASTIC_MITOCHONDRIAL 2"/>
    <property type="match status" value="1"/>
</dbReference>